<organism evidence="2 3">
    <name type="scientific">Piedraia hortae CBS 480.64</name>
    <dbReference type="NCBI Taxonomy" id="1314780"/>
    <lineage>
        <taxon>Eukaryota</taxon>
        <taxon>Fungi</taxon>
        <taxon>Dikarya</taxon>
        <taxon>Ascomycota</taxon>
        <taxon>Pezizomycotina</taxon>
        <taxon>Dothideomycetes</taxon>
        <taxon>Dothideomycetidae</taxon>
        <taxon>Capnodiales</taxon>
        <taxon>Piedraiaceae</taxon>
        <taxon>Piedraia</taxon>
    </lineage>
</organism>
<dbReference type="EMBL" id="MU005998">
    <property type="protein sequence ID" value="KAF2859075.1"/>
    <property type="molecule type" value="Genomic_DNA"/>
</dbReference>
<feature type="domain" description="TAP-C" evidence="1">
    <location>
        <begin position="265"/>
        <end position="318"/>
    </location>
</feature>
<gene>
    <name evidence="2" type="ORF">K470DRAFT_111564</name>
</gene>
<reference evidence="2" key="1">
    <citation type="journal article" date="2020" name="Stud. Mycol.">
        <title>101 Dothideomycetes genomes: a test case for predicting lifestyles and emergence of pathogens.</title>
        <authorList>
            <person name="Haridas S."/>
            <person name="Albert R."/>
            <person name="Binder M."/>
            <person name="Bloem J."/>
            <person name="Labutti K."/>
            <person name="Salamov A."/>
            <person name="Andreopoulos B."/>
            <person name="Baker S."/>
            <person name="Barry K."/>
            <person name="Bills G."/>
            <person name="Bluhm B."/>
            <person name="Cannon C."/>
            <person name="Castanera R."/>
            <person name="Culley D."/>
            <person name="Daum C."/>
            <person name="Ezra D."/>
            <person name="Gonzalez J."/>
            <person name="Henrissat B."/>
            <person name="Kuo A."/>
            <person name="Liang C."/>
            <person name="Lipzen A."/>
            <person name="Lutzoni F."/>
            <person name="Magnuson J."/>
            <person name="Mondo S."/>
            <person name="Nolan M."/>
            <person name="Ohm R."/>
            <person name="Pangilinan J."/>
            <person name="Park H.-J."/>
            <person name="Ramirez L."/>
            <person name="Alfaro M."/>
            <person name="Sun H."/>
            <person name="Tritt A."/>
            <person name="Yoshinaga Y."/>
            <person name="Zwiers L.-H."/>
            <person name="Turgeon B."/>
            <person name="Goodwin S."/>
            <person name="Spatafora J."/>
            <person name="Crous P."/>
            <person name="Grigoriev I."/>
        </authorList>
    </citation>
    <scope>NUCLEOTIDE SEQUENCE</scope>
    <source>
        <strain evidence="2">CBS 480.64</strain>
    </source>
</reference>
<dbReference type="Pfam" id="PF14555">
    <property type="entry name" value="UBA_4"/>
    <property type="match status" value="1"/>
</dbReference>
<dbReference type="InterPro" id="IPR032675">
    <property type="entry name" value="LRR_dom_sf"/>
</dbReference>
<dbReference type="InterPro" id="IPR005637">
    <property type="entry name" value="TAP_C_dom"/>
</dbReference>
<evidence type="ECO:0000259" key="1">
    <source>
        <dbReference type="PROSITE" id="PS51281"/>
    </source>
</evidence>
<sequence>MSKRPWVPQRVSMLVTGWEISRVAKEADGGLSALLGWLSKKTNGAVIDDSRVIGLGKLVVTISSRDERAFSRIDGYKFANAFISVQPYSPNGGDLSETGGVVSVKKEERENEESKPAGIDELIRRCYSPKARMLNLSALNKIHGFQFIELSRNESILSATVQAVLRTLPLEDVKSVWLAQNSLANLKEVAPMLHALPALVNLDLSLNAFTRVSALKELQTCAPNLVKLNLNKNPIMQREERHCANMALMSWLPRLEMINGELLFDTRNEMLQEFARLTRLTDAYCRCFLEHAGWDLHRALERYDDRKDALASVAFLDFEMDEDCDRDESPG</sequence>
<dbReference type="PANTHER" id="PTHR10662:SF22">
    <property type="entry name" value="NUCLEAR RNA EXPORT FACTOR 1"/>
    <property type="match status" value="1"/>
</dbReference>
<dbReference type="GO" id="GO:0003723">
    <property type="term" value="F:RNA binding"/>
    <property type="evidence" value="ECO:0007669"/>
    <property type="project" value="TreeGrafter"/>
</dbReference>
<dbReference type="SUPFAM" id="SSF46934">
    <property type="entry name" value="UBA-like"/>
    <property type="match status" value="1"/>
</dbReference>
<dbReference type="InterPro" id="IPR009060">
    <property type="entry name" value="UBA-like_sf"/>
</dbReference>
<dbReference type="OrthoDB" id="25872at2759"/>
<evidence type="ECO:0000313" key="2">
    <source>
        <dbReference type="EMBL" id="KAF2859075.1"/>
    </source>
</evidence>
<evidence type="ECO:0000313" key="3">
    <source>
        <dbReference type="Proteomes" id="UP000799421"/>
    </source>
</evidence>
<dbReference type="GO" id="GO:0016973">
    <property type="term" value="P:poly(A)+ mRNA export from nucleus"/>
    <property type="evidence" value="ECO:0007669"/>
    <property type="project" value="TreeGrafter"/>
</dbReference>
<dbReference type="InterPro" id="IPR030217">
    <property type="entry name" value="NXF_fam"/>
</dbReference>
<dbReference type="PROSITE" id="PS51281">
    <property type="entry name" value="TAP_C"/>
    <property type="match status" value="1"/>
</dbReference>
<proteinExistence type="predicted"/>
<protein>
    <recommendedName>
        <fullName evidence="1">TAP-C domain-containing protein</fullName>
    </recommendedName>
</protein>
<dbReference type="SUPFAM" id="SSF52058">
    <property type="entry name" value="L domain-like"/>
    <property type="match status" value="1"/>
</dbReference>
<keyword evidence="3" id="KW-1185">Reference proteome</keyword>
<dbReference type="Gene3D" id="1.10.8.10">
    <property type="entry name" value="DNA helicase RuvA subunit, C-terminal domain"/>
    <property type="match status" value="1"/>
</dbReference>
<dbReference type="AlphaFoldDB" id="A0A6A7BWH5"/>
<dbReference type="Proteomes" id="UP000799421">
    <property type="component" value="Unassembled WGS sequence"/>
</dbReference>
<dbReference type="GO" id="GO:0005634">
    <property type="term" value="C:nucleus"/>
    <property type="evidence" value="ECO:0007669"/>
    <property type="project" value="InterPro"/>
</dbReference>
<dbReference type="Gene3D" id="3.80.10.10">
    <property type="entry name" value="Ribonuclease Inhibitor"/>
    <property type="match status" value="1"/>
</dbReference>
<dbReference type="PANTHER" id="PTHR10662">
    <property type="entry name" value="NUCLEAR RNA EXPORT FACTOR"/>
    <property type="match status" value="1"/>
</dbReference>
<accession>A0A6A7BWH5</accession>
<name>A0A6A7BWH5_9PEZI</name>